<evidence type="ECO:0000313" key="3">
    <source>
        <dbReference type="Proteomes" id="UP000289738"/>
    </source>
</evidence>
<gene>
    <name evidence="2" type="ORF">Ahy_A10g051243</name>
</gene>
<dbReference type="STRING" id="3818.A0A445BC38"/>
<accession>A0A445BC38</accession>
<name>A0A445BC38_ARAHY</name>
<comment type="caution">
    <text evidence="2">The sequence shown here is derived from an EMBL/GenBank/DDBJ whole genome shotgun (WGS) entry which is preliminary data.</text>
</comment>
<dbReference type="Proteomes" id="UP000289738">
    <property type="component" value="Chromosome A10"/>
</dbReference>
<dbReference type="GO" id="GO:0006355">
    <property type="term" value="P:regulation of DNA-templated transcription"/>
    <property type="evidence" value="ECO:0007669"/>
    <property type="project" value="InterPro"/>
</dbReference>
<dbReference type="PANTHER" id="PTHR35130">
    <property type="entry name" value="MEDIATOR OF RNA POLYMERASE II TRANSCRIPTION SUBUNIT 16"/>
    <property type="match status" value="1"/>
</dbReference>
<proteinExistence type="predicted"/>
<evidence type="ECO:0000313" key="2">
    <source>
        <dbReference type="EMBL" id="RYR36238.1"/>
    </source>
</evidence>
<dbReference type="AlphaFoldDB" id="A0A445BC38"/>
<dbReference type="PANTHER" id="PTHR35130:SF1">
    <property type="entry name" value="MEDIATOR OF RNA POLYMERASE II TRANSCRIPTION SUBUNIT 16"/>
    <property type="match status" value="1"/>
</dbReference>
<protein>
    <recommendedName>
        <fullName evidence="4">Mediator of RNA polymerase II transcription subunit 16</fullName>
    </recommendedName>
</protein>
<dbReference type="GO" id="GO:0016592">
    <property type="term" value="C:mediator complex"/>
    <property type="evidence" value="ECO:0007669"/>
    <property type="project" value="InterPro"/>
</dbReference>
<reference evidence="2 3" key="1">
    <citation type="submission" date="2019-01" db="EMBL/GenBank/DDBJ databases">
        <title>Sequencing of cultivated peanut Arachis hypogaea provides insights into genome evolution and oil improvement.</title>
        <authorList>
            <person name="Chen X."/>
        </authorList>
    </citation>
    <scope>NUCLEOTIDE SEQUENCE [LARGE SCALE GENOMIC DNA]</scope>
    <source>
        <strain evidence="3">cv. Fuhuasheng</strain>
        <tissue evidence="2">Leaves</tissue>
    </source>
</reference>
<dbReference type="InterPro" id="IPR038836">
    <property type="entry name" value="MED16"/>
</dbReference>
<dbReference type="EMBL" id="SDMP01000010">
    <property type="protein sequence ID" value="RYR36238.1"/>
    <property type="molecule type" value="Genomic_DNA"/>
</dbReference>
<organism evidence="2 3">
    <name type="scientific">Arachis hypogaea</name>
    <name type="common">Peanut</name>
    <dbReference type="NCBI Taxonomy" id="3818"/>
    <lineage>
        <taxon>Eukaryota</taxon>
        <taxon>Viridiplantae</taxon>
        <taxon>Streptophyta</taxon>
        <taxon>Embryophyta</taxon>
        <taxon>Tracheophyta</taxon>
        <taxon>Spermatophyta</taxon>
        <taxon>Magnoliopsida</taxon>
        <taxon>eudicotyledons</taxon>
        <taxon>Gunneridae</taxon>
        <taxon>Pentapetalae</taxon>
        <taxon>rosids</taxon>
        <taxon>fabids</taxon>
        <taxon>Fabales</taxon>
        <taxon>Fabaceae</taxon>
        <taxon>Papilionoideae</taxon>
        <taxon>50 kb inversion clade</taxon>
        <taxon>dalbergioids sensu lato</taxon>
        <taxon>Dalbergieae</taxon>
        <taxon>Pterocarpus clade</taxon>
        <taxon>Arachis</taxon>
    </lineage>
</organism>
<evidence type="ECO:0008006" key="4">
    <source>
        <dbReference type="Google" id="ProtNLM"/>
    </source>
</evidence>
<sequence length="406" mass="44499">MNQVGGTKGPVVEDEEPEAVAEAQEKNEAVEFSGEQKQPPVENPMEEDSVTTTPATVFCIRLKQPKSHLLHKMSVPEVCRNFSVVSWCGKLNAIACASETCARIPSSTANPPFWIPIHIVIPERPTECAVFDVLAANFHGRVTIWTQPSQGPANLVRDTSYWQLEHEWRQDIAVVTKWLSGVPLYRWLSSKSSCAANSKSIFEEKFISQQFQTSARWPNFLCVCSVFSSGSVQLHWSQWPHCQNAAPARWFCTSKGLLGCGPSGIMDADAIIMDSGAMHVAGVPIVNPSTVVVWEVMPGPGNVREKANRPKYWGFYTTSLLPVSNFSAYVSPEAAAQSSAATTWGSGVTAVAFDPTRGGFVIAVVIIEDINHSHQVIYELSRGIPIQCNSGKQVSNQKTKSMQTFP</sequence>
<evidence type="ECO:0000256" key="1">
    <source>
        <dbReference type="SAM" id="MobiDB-lite"/>
    </source>
</evidence>
<feature type="region of interest" description="Disordered" evidence="1">
    <location>
        <begin position="1"/>
        <end position="49"/>
    </location>
</feature>
<keyword evidence="3" id="KW-1185">Reference proteome</keyword>